<keyword evidence="3" id="KW-1185">Reference proteome</keyword>
<accession>A0ABW5MSZ1</accession>
<reference evidence="3" key="1">
    <citation type="journal article" date="2019" name="Int. J. Syst. Evol. Microbiol.">
        <title>The Global Catalogue of Microorganisms (GCM) 10K type strain sequencing project: providing services to taxonomists for standard genome sequencing and annotation.</title>
        <authorList>
            <consortium name="The Broad Institute Genomics Platform"/>
            <consortium name="The Broad Institute Genome Sequencing Center for Infectious Disease"/>
            <person name="Wu L."/>
            <person name="Ma J."/>
        </authorList>
    </citation>
    <scope>NUCLEOTIDE SEQUENCE [LARGE SCALE GENOMIC DNA]</scope>
    <source>
        <strain evidence="3">KCTC 52368</strain>
    </source>
</reference>
<dbReference type="RefSeq" id="WP_377765830.1">
    <property type="nucleotide sequence ID" value="NZ_JBHULB010000007.1"/>
</dbReference>
<sequence length="331" mass="38852">MKRFCIHTMLFFGAALCAYGQVDTIQVARDYKTMLVFPSPYDFAVNGKELNFLESFPLGSNSPTARNIVLLIYNDVAPDKNDYTNYTVYTKDGLAYDFILELVDIPEKKRWSITLPMADNKNQMVRSAMVRQSQENGFDEPMRTMENVDAPRHNFSTSSQIGELGNEGNKKDEEVSQPVTMELYQKDKKEYIRRRCFYNQFNKPKVARLFDRSGRVFLWLNGVYYDNNEIYLQFRIENKEPIDYDLNFLKFSIATNYRNSSSNQKLDHRPLFQYKVPKRIQGNSENHFIVVFEKFTLDRKKVLVVDMDEDKGNRNLSLPIDHYLINKPLSF</sequence>
<name>A0ABW5MSZ1_9FLAO</name>
<evidence type="ECO:0000313" key="3">
    <source>
        <dbReference type="Proteomes" id="UP001597526"/>
    </source>
</evidence>
<organism evidence="2 3">
    <name type="scientific">Croceitalea marina</name>
    <dbReference type="NCBI Taxonomy" id="1775166"/>
    <lineage>
        <taxon>Bacteria</taxon>
        <taxon>Pseudomonadati</taxon>
        <taxon>Bacteroidota</taxon>
        <taxon>Flavobacteriia</taxon>
        <taxon>Flavobacteriales</taxon>
        <taxon>Flavobacteriaceae</taxon>
        <taxon>Croceitalea</taxon>
    </lineage>
</organism>
<evidence type="ECO:0000256" key="1">
    <source>
        <dbReference type="SAM" id="SignalP"/>
    </source>
</evidence>
<feature type="signal peptide" evidence="1">
    <location>
        <begin position="1"/>
        <end position="20"/>
    </location>
</feature>
<comment type="caution">
    <text evidence="2">The sequence shown here is derived from an EMBL/GenBank/DDBJ whole genome shotgun (WGS) entry which is preliminary data.</text>
</comment>
<keyword evidence="1" id="KW-0732">Signal</keyword>
<evidence type="ECO:0000313" key="2">
    <source>
        <dbReference type="EMBL" id="MFD2586121.1"/>
    </source>
</evidence>
<proteinExistence type="predicted"/>
<dbReference type="EMBL" id="JBHULB010000007">
    <property type="protein sequence ID" value="MFD2586121.1"/>
    <property type="molecule type" value="Genomic_DNA"/>
</dbReference>
<feature type="chain" id="PRO_5046323071" evidence="1">
    <location>
        <begin position="21"/>
        <end position="331"/>
    </location>
</feature>
<protein>
    <submittedName>
        <fullName evidence="2">DUF4138 domain-containing protein</fullName>
    </submittedName>
</protein>
<gene>
    <name evidence="2" type="ORF">ACFSQJ_04220</name>
</gene>
<dbReference type="Pfam" id="PF13595">
    <property type="entry name" value="DUF4138"/>
    <property type="match status" value="1"/>
</dbReference>
<dbReference type="Proteomes" id="UP001597526">
    <property type="component" value="Unassembled WGS sequence"/>
</dbReference>
<dbReference type="InterPro" id="IPR022298">
    <property type="entry name" value="Conjug_transposon_TraN"/>
</dbReference>